<keyword evidence="1" id="KW-0472">Membrane</keyword>
<keyword evidence="1" id="KW-1133">Transmembrane helix</keyword>
<feature type="transmembrane region" description="Helical" evidence="1">
    <location>
        <begin position="90"/>
        <end position="114"/>
    </location>
</feature>
<dbReference type="Proteomes" id="UP000346198">
    <property type="component" value="Unassembled WGS sequence"/>
</dbReference>
<keyword evidence="2" id="KW-0732">Signal</keyword>
<gene>
    <name evidence="3" type="ORF">SCARR_02975</name>
</gene>
<feature type="transmembrane region" description="Helical" evidence="1">
    <location>
        <begin position="182"/>
        <end position="202"/>
    </location>
</feature>
<evidence type="ECO:0000256" key="1">
    <source>
        <dbReference type="SAM" id="Phobius"/>
    </source>
</evidence>
<feature type="transmembrane region" description="Helical" evidence="1">
    <location>
        <begin position="121"/>
        <end position="139"/>
    </location>
</feature>
<evidence type="ECO:0000256" key="2">
    <source>
        <dbReference type="SAM" id="SignalP"/>
    </source>
</evidence>
<dbReference type="AlphaFoldDB" id="A0A6C2ULC8"/>
<feature type="transmembrane region" description="Helical" evidence="1">
    <location>
        <begin position="256"/>
        <end position="279"/>
    </location>
</feature>
<feature type="transmembrane region" description="Helical" evidence="1">
    <location>
        <begin position="285"/>
        <end position="304"/>
    </location>
</feature>
<feature type="transmembrane region" description="Helical" evidence="1">
    <location>
        <begin position="342"/>
        <end position="362"/>
    </location>
</feature>
<evidence type="ECO:0008006" key="5">
    <source>
        <dbReference type="Google" id="ProtNLM"/>
    </source>
</evidence>
<feature type="transmembrane region" description="Helical" evidence="1">
    <location>
        <begin position="316"/>
        <end position="336"/>
    </location>
</feature>
<feature type="transmembrane region" description="Helical" evidence="1">
    <location>
        <begin position="214"/>
        <end position="236"/>
    </location>
</feature>
<dbReference type="RefSeq" id="WP_136062410.1">
    <property type="nucleotide sequence ID" value="NZ_CAAHFH010000002.1"/>
</dbReference>
<dbReference type="EMBL" id="CAAHFH010000002">
    <property type="protein sequence ID" value="VGO20908.1"/>
    <property type="molecule type" value="Genomic_DNA"/>
</dbReference>
<keyword evidence="4" id="KW-1185">Reference proteome</keyword>
<feature type="signal peptide" evidence="2">
    <location>
        <begin position="1"/>
        <end position="29"/>
    </location>
</feature>
<evidence type="ECO:0000313" key="4">
    <source>
        <dbReference type="Proteomes" id="UP000346198"/>
    </source>
</evidence>
<sequence>MLSQKNVLTLACCLALLIASAFYILFCAAGDGIPASPEPDQTIYLQYARNIALGQPYVFSAGDAPSTGSTTHLYPFILAAFYKLGAADDALFTASFALNSLIYLAIGLLCWLAAKKLYPKIATLVLFTALVSGHTVAAVFSQTDVGFFALLALAAITATLYDKKWLMLAMIILCAVTRPEGAIFSMAYLATGTAGLAFGGKFETAPGSKSQSKWFLVCAFAGLAAFASTLLINHLLTGHTMFMSVANKGYFKQYPFFGAIEQTLFDLMSLLKGFLFGLPNSGGRQFYHVPLVAGFLGIAGILLYPRKDKKIRLCEFWILLCIAGSLATVAASSWQGISYDRYLAWVFPVWTWYILIGAFQLNLRQNSRFFLPVCCTLIIGYQLISLTFVFSHKFSTTTSLNQQKNFAKKIDKLLPPEARLGSMVGGSGILYYIPEHKLYNLLGILSPDFFDADFSNDPARIIDRLKHRPELRFEYWLGYSKREIARKWAQPLMGNAILIDTDTALSNPRALAVYPAKWEALDGGETPVLIGEQLKGLQLIDSLDIGYCPHERAHSYTEYSRLKNTIINLCTKYAKLDDKPYSEVGRIIMGSESFTIHNTIPGKPVRMVLRSSRSAAGKCFVGRQTSSIEHLEMNNPLTLGIYIDDVAAAWPTVSIPNAEFQEVVLDIPAAFVTGTELDVEIAGDHISYAYWFYQ</sequence>
<feature type="transmembrane region" description="Helical" evidence="1">
    <location>
        <begin position="369"/>
        <end position="390"/>
    </location>
</feature>
<reference evidence="3 4" key="1">
    <citation type="submission" date="2019-04" db="EMBL/GenBank/DDBJ databases">
        <authorList>
            <person name="Van Vliet M D."/>
        </authorList>
    </citation>
    <scope>NUCLEOTIDE SEQUENCE [LARGE SCALE GENOMIC DNA]</scope>
    <source>
        <strain evidence="3 4">F21</strain>
    </source>
</reference>
<evidence type="ECO:0000313" key="3">
    <source>
        <dbReference type="EMBL" id="VGO20908.1"/>
    </source>
</evidence>
<accession>A0A6C2ULC8</accession>
<organism evidence="3 4">
    <name type="scientific">Pontiella sulfatireligans</name>
    <dbReference type="NCBI Taxonomy" id="2750658"/>
    <lineage>
        <taxon>Bacteria</taxon>
        <taxon>Pseudomonadati</taxon>
        <taxon>Kiritimatiellota</taxon>
        <taxon>Kiritimatiellia</taxon>
        <taxon>Kiritimatiellales</taxon>
        <taxon>Pontiellaceae</taxon>
        <taxon>Pontiella</taxon>
    </lineage>
</organism>
<keyword evidence="1" id="KW-0812">Transmembrane</keyword>
<name>A0A6C2ULC8_9BACT</name>
<protein>
    <recommendedName>
        <fullName evidence="5">Glycosyltransferase RgtA/B/C/D-like domain-containing protein</fullName>
    </recommendedName>
</protein>
<feature type="chain" id="PRO_5025375073" description="Glycosyltransferase RgtA/B/C/D-like domain-containing protein" evidence="2">
    <location>
        <begin position="30"/>
        <end position="694"/>
    </location>
</feature>
<proteinExistence type="predicted"/>
<feature type="transmembrane region" description="Helical" evidence="1">
    <location>
        <begin position="145"/>
        <end position="161"/>
    </location>
</feature>